<sequence length="796" mass="85658">MAAAAFCPQYSRDYYSKLYSGESFLFSYSVASSAVSSGLGLLNLFTRGRGKSRNQTPVKPSANSRPRQQSSLLGSFVTFSEDLRHQQQQASPMEVQLWNLHTRSLQHQGQAYQQEKTQLLAKIDSLEAQVQNLLASKTSLKRNLTASNKTLQAGLSAMERGKRDVEERLRCKEKAYTQLNSTATVTLDHLRVCEAEASDLRAGKAAAEKALSENTANLKADMAVKECTIGSLQTELAAAREELRALKREADPNLGQLRLCEARIRAYERAEGVVEDITPAPGQQHVWPRKIELAKVTGCGTLGEGGHGAVVQGTYQFRCKSSSLKLRAFKLPSVPDTEDTIFFTKGELAEALEHAEAVFHNELAVLIDLGPHPNIITLKRTVVASGQTVGMALSSLQGDLRTMARAFSEAGMQLPEPLIRAIVIDVLRGLQHMHLQQYQHLDVKDTNILLTSMVKPGEVVPSYFKAVVGDPGLARKQGDDGSFSDVQQGTPAYRSPEQAAGVAYVTSDSWSLGLLFHELFFPRHRSQDGDGSQEPCVPTAEEIACLPDAYAAIVTGFLQRNPLERLTCGEALDVLEAHGVVRETEVGDDCSEDSDADYRPAELSEFEYSDDDPGPLLDISSSNDRLSNGNTSKHYKPEGTGETPSIGATWHNKKGSVPALVVLGKDPVPPEATSPAAASDQASLIDHVFNSDNTPRDVDIHDQAAETGGATFAPAQSNGGSIIVTAPGMLGGTASPPAAAAAAAAATERRPLAYRPPVSIKRALPSTAPGAAHVKRAAYRPPGLFAKAPNIPLLQQ</sequence>
<keyword evidence="3" id="KW-0808">Transferase</keyword>
<feature type="region of interest" description="Disordered" evidence="9">
    <location>
        <begin position="50"/>
        <end position="70"/>
    </location>
</feature>
<feature type="compositionally biased region" description="Polar residues" evidence="9">
    <location>
        <begin position="53"/>
        <end position="70"/>
    </location>
</feature>
<evidence type="ECO:0000313" key="12">
    <source>
        <dbReference type="Proteomes" id="UP001465755"/>
    </source>
</evidence>
<evidence type="ECO:0000313" key="11">
    <source>
        <dbReference type="EMBL" id="KAK9809516.1"/>
    </source>
</evidence>
<evidence type="ECO:0000256" key="7">
    <source>
        <dbReference type="PROSITE-ProRule" id="PRU10141"/>
    </source>
</evidence>
<organism evidence="11 12">
    <name type="scientific">Symbiochloris irregularis</name>
    <dbReference type="NCBI Taxonomy" id="706552"/>
    <lineage>
        <taxon>Eukaryota</taxon>
        <taxon>Viridiplantae</taxon>
        <taxon>Chlorophyta</taxon>
        <taxon>core chlorophytes</taxon>
        <taxon>Trebouxiophyceae</taxon>
        <taxon>Trebouxiales</taxon>
        <taxon>Trebouxiaceae</taxon>
        <taxon>Symbiochloris</taxon>
    </lineage>
</organism>
<evidence type="ECO:0000256" key="8">
    <source>
        <dbReference type="SAM" id="Coils"/>
    </source>
</evidence>
<evidence type="ECO:0000256" key="6">
    <source>
        <dbReference type="ARBA" id="ARBA00022840"/>
    </source>
</evidence>
<dbReference type="PROSITE" id="PS00108">
    <property type="entry name" value="PROTEIN_KINASE_ST"/>
    <property type="match status" value="1"/>
</dbReference>
<dbReference type="AlphaFoldDB" id="A0AAW1P7U7"/>
<comment type="similarity">
    <text evidence="1">Belongs to the protein kinase superfamily. NEK Ser/Thr protein kinase family. NIMA subfamily.</text>
</comment>
<keyword evidence="6 7" id="KW-0067">ATP-binding</keyword>
<feature type="binding site" evidence="7">
    <location>
        <position position="330"/>
    </location>
    <ligand>
        <name>ATP</name>
        <dbReference type="ChEBI" id="CHEBI:30616"/>
    </ligand>
</feature>
<name>A0AAW1P7U7_9CHLO</name>
<dbReference type="PANTHER" id="PTHR43671">
    <property type="entry name" value="SERINE/THREONINE-PROTEIN KINASE NEK"/>
    <property type="match status" value="1"/>
</dbReference>
<dbReference type="Gene3D" id="1.10.510.10">
    <property type="entry name" value="Transferase(Phosphotransferase) domain 1"/>
    <property type="match status" value="1"/>
</dbReference>
<dbReference type="InterPro" id="IPR011009">
    <property type="entry name" value="Kinase-like_dom_sf"/>
</dbReference>
<feature type="compositionally biased region" description="Polar residues" evidence="9">
    <location>
        <begin position="619"/>
        <end position="632"/>
    </location>
</feature>
<evidence type="ECO:0000259" key="10">
    <source>
        <dbReference type="PROSITE" id="PS50011"/>
    </source>
</evidence>
<evidence type="ECO:0000256" key="2">
    <source>
        <dbReference type="ARBA" id="ARBA00012513"/>
    </source>
</evidence>
<feature type="domain" description="Protein kinase" evidence="10">
    <location>
        <begin position="296"/>
        <end position="581"/>
    </location>
</feature>
<protein>
    <recommendedName>
        <fullName evidence="2">non-specific serine/threonine protein kinase</fullName>
        <ecNumber evidence="2">2.7.11.1</ecNumber>
    </recommendedName>
</protein>
<feature type="region of interest" description="Disordered" evidence="9">
    <location>
        <begin position="606"/>
        <end position="651"/>
    </location>
</feature>
<dbReference type="InterPro" id="IPR000719">
    <property type="entry name" value="Prot_kinase_dom"/>
</dbReference>
<dbReference type="PANTHER" id="PTHR43671:SF13">
    <property type="entry name" value="SERINE_THREONINE-PROTEIN KINASE NEK2"/>
    <property type="match status" value="1"/>
</dbReference>
<reference evidence="11 12" key="1">
    <citation type="journal article" date="2024" name="Nat. Commun.">
        <title>Phylogenomics reveals the evolutionary origins of lichenization in chlorophyte algae.</title>
        <authorList>
            <person name="Puginier C."/>
            <person name="Libourel C."/>
            <person name="Otte J."/>
            <person name="Skaloud P."/>
            <person name="Haon M."/>
            <person name="Grisel S."/>
            <person name="Petersen M."/>
            <person name="Berrin J.G."/>
            <person name="Delaux P.M."/>
            <person name="Dal Grande F."/>
            <person name="Keller J."/>
        </authorList>
    </citation>
    <scope>NUCLEOTIDE SEQUENCE [LARGE SCALE GENOMIC DNA]</scope>
    <source>
        <strain evidence="11 12">SAG 2036</strain>
    </source>
</reference>
<gene>
    <name evidence="11" type="ORF">WJX73_007457</name>
</gene>
<evidence type="ECO:0000256" key="5">
    <source>
        <dbReference type="ARBA" id="ARBA00022777"/>
    </source>
</evidence>
<keyword evidence="8" id="KW-0175">Coiled coil</keyword>
<keyword evidence="12" id="KW-1185">Reference proteome</keyword>
<dbReference type="EMBL" id="JALJOQ010000019">
    <property type="protein sequence ID" value="KAK9809516.1"/>
    <property type="molecule type" value="Genomic_DNA"/>
</dbReference>
<dbReference type="InterPro" id="IPR008271">
    <property type="entry name" value="Ser/Thr_kinase_AS"/>
</dbReference>
<dbReference type="Pfam" id="PF00069">
    <property type="entry name" value="Pkinase"/>
    <property type="match status" value="1"/>
</dbReference>
<dbReference type="GO" id="GO:0005524">
    <property type="term" value="F:ATP binding"/>
    <property type="evidence" value="ECO:0007669"/>
    <property type="project" value="UniProtKB-UniRule"/>
</dbReference>
<dbReference type="InterPro" id="IPR050660">
    <property type="entry name" value="NEK_Ser/Thr_kinase"/>
</dbReference>
<dbReference type="Proteomes" id="UP001465755">
    <property type="component" value="Unassembled WGS sequence"/>
</dbReference>
<evidence type="ECO:0000256" key="9">
    <source>
        <dbReference type="SAM" id="MobiDB-lite"/>
    </source>
</evidence>
<dbReference type="GO" id="GO:0004674">
    <property type="term" value="F:protein serine/threonine kinase activity"/>
    <property type="evidence" value="ECO:0007669"/>
    <property type="project" value="UniProtKB-EC"/>
</dbReference>
<accession>A0AAW1P7U7</accession>
<evidence type="ECO:0000256" key="1">
    <source>
        <dbReference type="ARBA" id="ARBA00010886"/>
    </source>
</evidence>
<dbReference type="PROSITE" id="PS50011">
    <property type="entry name" value="PROTEIN_KINASE_DOM"/>
    <property type="match status" value="1"/>
</dbReference>
<feature type="coiled-coil region" evidence="8">
    <location>
        <begin position="109"/>
        <end position="182"/>
    </location>
</feature>
<keyword evidence="4 7" id="KW-0547">Nucleotide-binding</keyword>
<proteinExistence type="inferred from homology"/>
<dbReference type="SUPFAM" id="SSF56112">
    <property type="entry name" value="Protein kinase-like (PK-like)"/>
    <property type="match status" value="1"/>
</dbReference>
<dbReference type="EC" id="2.7.11.1" evidence="2"/>
<dbReference type="PROSITE" id="PS00107">
    <property type="entry name" value="PROTEIN_KINASE_ATP"/>
    <property type="match status" value="1"/>
</dbReference>
<comment type="caution">
    <text evidence="11">The sequence shown here is derived from an EMBL/GenBank/DDBJ whole genome shotgun (WGS) entry which is preliminary data.</text>
</comment>
<dbReference type="InterPro" id="IPR017441">
    <property type="entry name" value="Protein_kinase_ATP_BS"/>
</dbReference>
<dbReference type="SMART" id="SM00220">
    <property type="entry name" value="S_TKc"/>
    <property type="match status" value="1"/>
</dbReference>
<keyword evidence="5" id="KW-0418">Kinase</keyword>
<evidence type="ECO:0000256" key="4">
    <source>
        <dbReference type="ARBA" id="ARBA00022741"/>
    </source>
</evidence>
<evidence type="ECO:0000256" key="3">
    <source>
        <dbReference type="ARBA" id="ARBA00022679"/>
    </source>
</evidence>